<dbReference type="OrthoDB" id="9812878at2"/>
<reference evidence="8 9" key="1">
    <citation type="submission" date="2017-12" db="EMBL/GenBank/DDBJ databases">
        <authorList>
            <person name="Hurst M.R.H."/>
        </authorList>
    </citation>
    <scope>NUCLEOTIDE SEQUENCE [LARGE SCALE GENOMIC DNA]</scope>
    <source>
        <strain evidence="8 9">TH11417</strain>
    </source>
</reference>
<dbReference type="PANTHER" id="PTHR30429:SF0">
    <property type="entry name" value="METHIONINE-BINDING LIPOPROTEIN METQ"/>
    <property type="match status" value="1"/>
</dbReference>
<dbReference type="EMBL" id="CP025536">
    <property type="protein sequence ID" value="AUW96497.1"/>
    <property type="molecule type" value="Genomic_DNA"/>
</dbReference>
<proteinExistence type="inferred from homology"/>
<dbReference type="GO" id="GO:0016020">
    <property type="term" value="C:membrane"/>
    <property type="evidence" value="ECO:0007669"/>
    <property type="project" value="UniProtKB-SubCell"/>
</dbReference>
<organism evidence="8 9">
    <name type="scientific">Streptococcus pluranimalium</name>
    <dbReference type="NCBI Taxonomy" id="82348"/>
    <lineage>
        <taxon>Bacteria</taxon>
        <taxon>Bacillati</taxon>
        <taxon>Bacillota</taxon>
        <taxon>Bacilli</taxon>
        <taxon>Lactobacillales</taxon>
        <taxon>Streptococcaceae</taxon>
        <taxon>Streptococcus</taxon>
    </lineage>
</organism>
<dbReference type="PROSITE" id="PS51257">
    <property type="entry name" value="PROKAR_LIPOPROTEIN"/>
    <property type="match status" value="1"/>
</dbReference>
<evidence type="ECO:0000256" key="1">
    <source>
        <dbReference type="ARBA" id="ARBA00004635"/>
    </source>
</evidence>
<keyword evidence="4" id="KW-0472">Membrane</keyword>
<reference evidence="8 9" key="2">
    <citation type="submission" date="2018-02" db="EMBL/GenBank/DDBJ databases">
        <title>Whole genome sequencing analysis of Streptococcus pluranimalium isolated from cattle infected mastitis in China.</title>
        <authorList>
            <person name="Zhang J.-R."/>
            <person name="Hu G.-Z."/>
        </authorList>
    </citation>
    <scope>NUCLEOTIDE SEQUENCE [LARGE SCALE GENOMIC DNA]</scope>
    <source>
        <strain evidence="8 9">TH11417</strain>
    </source>
</reference>
<comment type="subcellular location">
    <subcellularLocation>
        <location evidence="1">Membrane</location>
        <topology evidence="1">Lipid-anchor</topology>
    </subcellularLocation>
</comment>
<evidence type="ECO:0000256" key="7">
    <source>
        <dbReference type="SAM" id="SignalP"/>
    </source>
</evidence>
<dbReference type="Proteomes" id="UP000238956">
    <property type="component" value="Chromosome"/>
</dbReference>
<evidence type="ECO:0000256" key="3">
    <source>
        <dbReference type="ARBA" id="ARBA00022729"/>
    </source>
</evidence>
<feature type="signal peptide" evidence="7">
    <location>
        <begin position="1"/>
        <end position="22"/>
    </location>
</feature>
<name>A0A2L0D3V5_9STRE</name>
<dbReference type="SUPFAM" id="SSF53850">
    <property type="entry name" value="Periplasmic binding protein-like II"/>
    <property type="match status" value="1"/>
</dbReference>
<dbReference type="AlphaFoldDB" id="A0A2L0D3V5"/>
<gene>
    <name evidence="8" type="ORF">C0J00_04955</name>
</gene>
<keyword evidence="6" id="KW-0449">Lipoprotein</keyword>
<dbReference type="RefSeq" id="WP_104967824.1">
    <property type="nucleotide sequence ID" value="NZ_CP025536.1"/>
</dbReference>
<evidence type="ECO:0000313" key="9">
    <source>
        <dbReference type="Proteomes" id="UP000238956"/>
    </source>
</evidence>
<feature type="chain" id="PRO_5039410171" evidence="7">
    <location>
        <begin position="23"/>
        <end position="282"/>
    </location>
</feature>
<dbReference type="InterPro" id="IPR004872">
    <property type="entry name" value="Lipoprotein_NlpA"/>
</dbReference>
<dbReference type="KEGG" id="splr:C0J00_04955"/>
<keyword evidence="3 7" id="KW-0732">Signal</keyword>
<keyword evidence="5" id="KW-0564">Palmitate</keyword>
<sequence>MKLKKWLSIGTIAVASVVLLTACGSKVDDDNVVVKVGTMAKSDSEEARWNKVEELLKDKNVTIKYTEFTDYSQPNKALENGEIDVNAFQHYNFLNEWNKKHKTELVGIAETYITAFRLYSGTEGGKNKYTGAKDIPNKGTIVIPNDTVNESRALYLLQSAGLIELGVSGDIFATLDDITKNDKNLDIVEVDAAQTARQLQSADAAVINNDFVVEAGIDPSKAIFIEPKSDNAKQWYNLIAAKKDWKKAKNADAIQAVVDAYQTDDVKKVIKDSSKGLDEPVW</sequence>
<dbReference type="GeneID" id="98393253"/>
<comment type="similarity">
    <text evidence="2">Belongs to the NlpA lipoprotein family.</text>
</comment>
<evidence type="ECO:0000313" key="8">
    <source>
        <dbReference type="EMBL" id="AUW96497.1"/>
    </source>
</evidence>
<dbReference type="Gene3D" id="3.40.190.10">
    <property type="entry name" value="Periplasmic binding protein-like II"/>
    <property type="match status" value="2"/>
</dbReference>
<evidence type="ECO:0000256" key="6">
    <source>
        <dbReference type="ARBA" id="ARBA00023288"/>
    </source>
</evidence>
<keyword evidence="9" id="KW-1185">Reference proteome</keyword>
<dbReference type="PANTHER" id="PTHR30429">
    <property type="entry name" value="D-METHIONINE-BINDING LIPOPROTEIN METQ"/>
    <property type="match status" value="1"/>
</dbReference>
<protein>
    <submittedName>
        <fullName evidence="8">O-sialoglycoprotein endopeptidase</fullName>
    </submittedName>
</protein>
<accession>A0A2L0D3V5</accession>
<dbReference type="Pfam" id="PF03180">
    <property type="entry name" value="Lipoprotein_9"/>
    <property type="match status" value="1"/>
</dbReference>
<evidence type="ECO:0000256" key="5">
    <source>
        <dbReference type="ARBA" id="ARBA00023139"/>
    </source>
</evidence>
<evidence type="ECO:0000256" key="2">
    <source>
        <dbReference type="ARBA" id="ARBA00008973"/>
    </source>
</evidence>
<evidence type="ECO:0000256" key="4">
    <source>
        <dbReference type="ARBA" id="ARBA00023136"/>
    </source>
</evidence>